<sequence length="205" mass="22847">MPDITPVREDQTKQLVEVYSRAFFDDPVFTWIFPDVERRAEAHRRFFTVIVESTFASGGRALQIDDFSATSLFYPPSILPDGPDKAELIARLEDDLEDQAERAVAFMYLLNDNHPHDVPPHLYGTFLSTVPGSQGKGLGTKLKLAQFALADSEDAGVYGEASCLRNLRLYERLGQVRLGEAITLEGGPSLYPIWRPPASERSDSA</sequence>
<accession>A0ACD5BP27</accession>
<keyword evidence="2" id="KW-1185">Reference proteome</keyword>
<name>A0ACD5BP27_9PSEU</name>
<reference evidence="1" key="1">
    <citation type="submission" date="2023-10" db="EMBL/GenBank/DDBJ databases">
        <title>Whole genome sequencing of actinobacterial strain Amycolatopsis sp. (BCA-696) identifies the underlying plant growth-promoting genes.</title>
        <authorList>
            <person name="Gandham P."/>
            <person name="Vadla N."/>
            <person name="Saji A."/>
            <person name="Srinivas V."/>
            <person name="Ruperao P."/>
            <person name="Selvanayagam S."/>
            <person name="Saxena R.K."/>
            <person name="Rathore A."/>
            <person name="Gopalakrishnan S."/>
            <person name="Thakur V."/>
        </authorList>
    </citation>
    <scope>NUCLEOTIDE SEQUENCE</scope>
    <source>
        <strain evidence="1">BCA-696</strain>
    </source>
</reference>
<proteinExistence type="predicted"/>
<evidence type="ECO:0000313" key="1">
    <source>
        <dbReference type="EMBL" id="WYW21176.1"/>
    </source>
</evidence>
<dbReference type="EMBL" id="CP150484">
    <property type="protein sequence ID" value="WYW21176.1"/>
    <property type="molecule type" value="Genomic_DNA"/>
</dbReference>
<dbReference type="Proteomes" id="UP001456344">
    <property type="component" value="Chromosome"/>
</dbReference>
<gene>
    <name evidence="1" type="ORF">LCL61_37075</name>
</gene>
<evidence type="ECO:0000313" key="2">
    <source>
        <dbReference type="Proteomes" id="UP001456344"/>
    </source>
</evidence>
<organism evidence="1 2">
    <name type="scientific">Amycolatopsis coloradensis</name>
    <dbReference type="NCBI Taxonomy" id="76021"/>
    <lineage>
        <taxon>Bacteria</taxon>
        <taxon>Bacillati</taxon>
        <taxon>Actinomycetota</taxon>
        <taxon>Actinomycetes</taxon>
        <taxon>Pseudonocardiales</taxon>
        <taxon>Pseudonocardiaceae</taxon>
        <taxon>Amycolatopsis</taxon>
    </lineage>
</organism>
<protein>
    <submittedName>
        <fullName evidence="1">Uncharacterized protein</fullName>
    </submittedName>
</protein>